<organism evidence="8 9">
    <name type="scientific">Deinococcus aerolatus</name>
    <dbReference type="NCBI Taxonomy" id="522487"/>
    <lineage>
        <taxon>Bacteria</taxon>
        <taxon>Thermotogati</taxon>
        <taxon>Deinococcota</taxon>
        <taxon>Deinococci</taxon>
        <taxon>Deinococcales</taxon>
        <taxon>Deinococcaceae</taxon>
        <taxon>Deinococcus</taxon>
    </lineage>
</organism>
<evidence type="ECO:0000256" key="2">
    <source>
        <dbReference type="ARBA" id="ARBA00022452"/>
    </source>
</evidence>
<evidence type="ECO:0000256" key="7">
    <source>
        <dbReference type="SAM" id="SignalP"/>
    </source>
</evidence>
<name>A0ABQ2GCQ1_9DEIO</name>
<feature type="compositionally biased region" description="Pro residues" evidence="6">
    <location>
        <begin position="503"/>
        <end position="520"/>
    </location>
</feature>
<keyword evidence="7" id="KW-0732">Signal</keyword>
<dbReference type="SUPFAM" id="SSF56954">
    <property type="entry name" value="Outer membrane efflux proteins (OEP)"/>
    <property type="match status" value="1"/>
</dbReference>
<feature type="signal peptide" evidence="7">
    <location>
        <begin position="1"/>
        <end position="32"/>
    </location>
</feature>
<sequence length="531" mass="53754">MFEVHPMTQRFPALALTAFLSLGLLTTGHAQTAPPTTPPSLQQQSPTPGQTQTPAITLGSVLALLRLSPGWQSADLTYRAAQLALDSARTRAGLSLSVGADGSVVKAPWDSGEWKGSSTLNVSASLNVLPWSPARESVRSAERALAAAAVDLRNSRATLTVQAAQAFAGARSAVTGLAQAEAQLSVTTRLRAVAEEQRAQNLITQEAVLERQSALESAQAARDRAARGVGLAAAQLTRVLGQPLALPTDLSRLGGLPDLTPSGDLSALLTRALSARPEIARAEVALADAQAALATAQRNARVPDVTAGVRAGQLSDGQGGSGRTVGGSLNSKTGVLGVQASIPLKDTGEMPSGVTLSLSGTYTLLGGAGAGEQAQAAQGVQQALLGLATARQAVDLDVRTRLSSYQDEVGGLGSLQTALVRAWTALASTRARVDAGLATPLDVVQAELGVSQAQNAVDAQHAAVALAALQLLQATGDLDPVLLGQLPALPTPAAPAQVSSAPPASPPAPSPAPRTPPTESIPPTAAPGGQP</sequence>
<keyword evidence="4" id="KW-0472">Membrane</keyword>
<evidence type="ECO:0000313" key="9">
    <source>
        <dbReference type="Proteomes" id="UP000639973"/>
    </source>
</evidence>
<reference evidence="9" key="1">
    <citation type="journal article" date="2019" name="Int. J. Syst. Evol. Microbiol.">
        <title>The Global Catalogue of Microorganisms (GCM) 10K type strain sequencing project: providing services to taxonomists for standard genome sequencing and annotation.</title>
        <authorList>
            <consortium name="The Broad Institute Genomics Platform"/>
            <consortium name="The Broad Institute Genome Sequencing Center for Infectious Disease"/>
            <person name="Wu L."/>
            <person name="Ma J."/>
        </authorList>
    </citation>
    <scope>NUCLEOTIDE SEQUENCE [LARGE SCALE GENOMIC DNA]</scope>
    <source>
        <strain evidence="9">JCM 15442</strain>
    </source>
</reference>
<evidence type="ECO:0000256" key="6">
    <source>
        <dbReference type="SAM" id="MobiDB-lite"/>
    </source>
</evidence>
<evidence type="ECO:0008006" key="10">
    <source>
        <dbReference type="Google" id="ProtNLM"/>
    </source>
</evidence>
<keyword evidence="5" id="KW-0998">Cell outer membrane</keyword>
<gene>
    <name evidence="8" type="ORF">GCM10010840_26560</name>
</gene>
<evidence type="ECO:0000256" key="3">
    <source>
        <dbReference type="ARBA" id="ARBA00022692"/>
    </source>
</evidence>
<dbReference type="Gene3D" id="1.20.1600.10">
    <property type="entry name" value="Outer membrane efflux proteins (OEP)"/>
    <property type="match status" value="1"/>
</dbReference>
<feature type="region of interest" description="Disordered" evidence="6">
    <location>
        <begin position="488"/>
        <end position="531"/>
    </location>
</feature>
<keyword evidence="9" id="KW-1185">Reference proteome</keyword>
<evidence type="ECO:0000256" key="5">
    <source>
        <dbReference type="ARBA" id="ARBA00023237"/>
    </source>
</evidence>
<proteinExistence type="predicted"/>
<dbReference type="PANTHER" id="PTHR30026">
    <property type="entry name" value="OUTER MEMBRANE PROTEIN TOLC"/>
    <property type="match status" value="1"/>
</dbReference>
<comment type="subcellular location">
    <subcellularLocation>
        <location evidence="1">Cell outer membrane</location>
    </subcellularLocation>
</comment>
<keyword evidence="2" id="KW-1134">Transmembrane beta strand</keyword>
<comment type="caution">
    <text evidence="8">The sequence shown here is derived from an EMBL/GenBank/DDBJ whole genome shotgun (WGS) entry which is preliminary data.</text>
</comment>
<dbReference type="EMBL" id="BMOL01000013">
    <property type="protein sequence ID" value="GGL87315.1"/>
    <property type="molecule type" value="Genomic_DNA"/>
</dbReference>
<evidence type="ECO:0000256" key="1">
    <source>
        <dbReference type="ARBA" id="ARBA00004442"/>
    </source>
</evidence>
<protein>
    <recommendedName>
        <fullName evidence="10">Outer membrane protein TolC</fullName>
    </recommendedName>
</protein>
<evidence type="ECO:0000313" key="8">
    <source>
        <dbReference type="EMBL" id="GGL87315.1"/>
    </source>
</evidence>
<accession>A0ABQ2GCQ1</accession>
<dbReference type="Proteomes" id="UP000639973">
    <property type="component" value="Unassembled WGS sequence"/>
</dbReference>
<dbReference type="PANTHER" id="PTHR30026:SF20">
    <property type="entry name" value="OUTER MEMBRANE PROTEIN TOLC"/>
    <property type="match status" value="1"/>
</dbReference>
<feature type="chain" id="PRO_5045829290" description="Outer membrane protein TolC" evidence="7">
    <location>
        <begin position="33"/>
        <end position="531"/>
    </location>
</feature>
<feature type="region of interest" description="Disordered" evidence="6">
    <location>
        <begin position="30"/>
        <end position="53"/>
    </location>
</feature>
<evidence type="ECO:0000256" key="4">
    <source>
        <dbReference type="ARBA" id="ARBA00023136"/>
    </source>
</evidence>
<keyword evidence="3" id="KW-0812">Transmembrane</keyword>
<dbReference type="InterPro" id="IPR051906">
    <property type="entry name" value="TolC-like"/>
</dbReference>